<dbReference type="InterPro" id="IPR024171">
    <property type="entry name" value="SRK-like_kinase"/>
</dbReference>
<organism evidence="23 24">
    <name type="scientific">Adiantum capillus-veneris</name>
    <name type="common">Maidenhair fern</name>
    <dbReference type="NCBI Taxonomy" id="13818"/>
    <lineage>
        <taxon>Eukaryota</taxon>
        <taxon>Viridiplantae</taxon>
        <taxon>Streptophyta</taxon>
        <taxon>Embryophyta</taxon>
        <taxon>Tracheophyta</taxon>
        <taxon>Polypodiopsida</taxon>
        <taxon>Polypodiidae</taxon>
        <taxon>Polypodiales</taxon>
        <taxon>Pteridineae</taxon>
        <taxon>Pteridaceae</taxon>
        <taxon>Vittarioideae</taxon>
        <taxon>Adiantum</taxon>
    </lineage>
</organism>
<feature type="domain" description="Protein kinase" evidence="20">
    <location>
        <begin position="522"/>
        <end position="861"/>
    </location>
</feature>
<evidence type="ECO:0000256" key="1">
    <source>
        <dbReference type="ARBA" id="ARBA00004162"/>
    </source>
</evidence>
<dbReference type="PANTHER" id="PTHR47976">
    <property type="entry name" value="G-TYPE LECTIN S-RECEPTOR-LIKE SERINE/THREONINE-PROTEIN KINASE SD2-5"/>
    <property type="match status" value="1"/>
</dbReference>
<dbReference type="AlphaFoldDB" id="A0A9D4Z7B8"/>
<dbReference type="InterPro" id="IPR011009">
    <property type="entry name" value="Kinase-like_dom_sf"/>
</dbReference>
<feature type="domain" description="Bulb-type lectin" evidence="21">
    <location>
        <begin position="27"/>
        <end position="170"/>
    </location>
</feature>
<evidence type="ECO:0000256" key="18">
    <source>
        <dbReference type="ARBA" id="ARBA00048679"/>
    </source>
</evidence>
<keyword evidence="24" id="KW-1185">Reference proteome</keyword>
<dbReference type="Proteomes" id="UP000886520">
    <property type="component" value="Chromosome 21"/>
</dbReference>
<keyword evidence="5" id="KW-0245">EGF-like domain</keyword>
<evidence type="ECO:0000259" key="22">
    <source>
        <dbReference type="PROSITE" id="PS50948"/>
    </source>
</evidence>
<dbReference type="GO" id="GO:0005886">
    <property type="term" value="C:plasma membrane"/>
    <property type="evidence" value="ECO:0007669"/>
    <property type="project" value="UniProtKB-SubCell"/>
</dbReference>
<evidence type="ECO:0000256" key="4">
    <source>
        <dbReference type="ARBA" id="ARBA00022527"/>
    </source>
</evidence>
<evidence type="ECO:0000259" key="21">
    <source>
        <dbReference type="PROSITE" id="PS50927"/>
    </source>
</evidence>
<proteinExistence type="predicted"/>
<evidence type="ECO:0000256" key="9">
    <source>
        <dbReference type="ARBA" id="ARBA00022741"/>
    </source>
</evidence>
<dbReference type="GO" id="GO:0004674">
    <property type="term" value="F:protein serine/threonine kinase activity"/>
    <property type="evidence" value="ECO:0007669"/>
    <property type="project" value="UniProtKB-KW"/>
</dbReference>
<keyword evidence="14" id="KW-1015">Disulfide bond</keyword>
<evidence type="ECO:0000256" key="3">
    <source>
        <dbReference type="ARBA" id="ARBA00022475"/>
    </source>
</evidence>
<gene>
    <name evidence="23" type="ORF">GOP47_0022217</name>
</gene>
<dbReference type="InterPro" id="IPR051343">
    <property type="entry name" value="G-type_lectin_kinases/EP1-like"/>
</dbReference>
<dbReference type="PIRSF" id="PIRSF000641">
    <property type="entry name" value="SRK"/>
    <property type="match status" value="1"/>
</dbReference>
<evidence type="ECO:0000259" key="20">
    <source>
        <dbReference type="PROSITE" id="PS50011"/>
    </source>
</evidence>
<keyword evidence="6" id="KW-0808">Transferase</keyword>
<evidence type="ECO:0000256" key="5">
    <source>
        <dbReference type="ARBA" id="ARBA00022536"/>
    </source>
</evidence>
<dbReference type="Pfam" id="PF07714">
    <property type="entry name" value="PK_Tyr_Ser-Thr"/>
    <property type="match status" value="1"/>
</dbReference>
<comment type="subcellular location">
    <subcellularLocation>
        <location evidence="1">Cell membrane</location>
        <topology evidence="1">Single-pass membrane protein</topology>
    </subcellularLocation>
</comment>
<dbReference type="OrthoDB" id="1897414at2759"/>
<comment type="caution">
    <text evidence="23">The sequence shown here is derived from an EMBL/GenBank/DDBJ whole genome shotgun (WGS) entry which is preliminary data.</text>
</comment>
<sequence>MKLMTLRIYGYHVSALPLLLFICCMLQSYMSSGSAVPGLPSTVPRGTLFTLAHALWLQSQNKQFQLDLRTWVDSGVEQCMSGVRYTFKTPNALIWSFNSVPKPWIGTNCTVEFRNDGVLAFAVNLNGSSTPVVVWQTPTSGAGAENLTLQDDGNLVLLDAAGDSVWQSFGSFDDVLIIPSGMKFFRNTTLFDRVSVYSDFSIPGCYAAGLSLLGRIVLFTRANMFVYYSLGLNESTGGVPDYIVIHEDIEFYDNQSVLLGAIAHNVLDNDPLPNRTDLIGSALFKDANFMINRPSLSNPSEQLLYYNSSISSYCDYPLVCGEYGLCNQATRECSCPEGFKMSSEKRVCNAQDEATRKCSCPEEFQMPKFNSTCVASNPAYSLQPINVSFHPQPSAISVSSQDECRSRCAQNASCNAALFDSSGLSCALFPILYTIALPSQGTTTGQVMFLKIASSNKKSKSIAIIVSTTVVGAAVALFVLCIITWKWWLKKSHREKTQESFLQELSKLPPRFSYKDLQVATNDFSKRLAVGGFGSVFEGVLSTSSGVMKVAVKRLEQVGNTRDHQFKAEVATIGSVSHVNLVSLKGFCMERDARLLVFEFMPRGSLDKWLYDLRDRRSSDVERGESSNSFSLMLDRNAYVMASPELPAVVLDWEKRCRIALDTAKGLEYLHHHSAEHIVHCDVKPANILLDEDFHAKVADFGLAKLVGGDAKSFAMTTLKGTRGYLAPEWLQETSITAKSDVFSYGVVLLELLTGRQCLDAERGYLPVWAMKTVAATQHGTASKSLLNGSKDSAFNISSNDASFLQSAVMDERLHASDVPTESFVHVLTLALACVQTDPADRPSMVSVVQMLEGMTEVPYSLQGLKLSESTQYTSPVGASSGSSTSYTIFSGTISTQSQMLSQGR</sequence>
<reference evidence="23" key="1">
    <citation type="submission" date="2021-01" db="EMBL/GenBank/DDBJ databases">
        <title>Adiantum capillus-veneris genome.</title>
        <authorList>
            <person name="Fang Y."/>
            <person name="Liao Q."/>
        </authorList>
    </citation>
    <scope>NUCLEOTIDE SEQUENCE</scope>
    <source>
        <strain evidence="23">H3</strain>
        <tissue evidence="23">Leaf</tissue>
    </source>
</reference>
<dbReference type="Gene3D" id="3.30.200.20">
    <property type="entry name" value="Phosphorylase Kinase, domain 1"/>
    <property type="match status" value="1"/>
</dbReference>
<evidence type="ECO:0000256" key="10">
    <source>
        <dbReference type="ARBA" id="ARBA00022777"/>
    </source>
</evidence>
<dbReference type="InterPro" id="IPR001480">
    <property type="entry name" value="Bulb-type_lectin_dom"/>
</dbReference>
<protein>
    <recommendedName>
        <fullName evidence="2">non-specific serine/threonine protein kinase</fullName>
        <ecNumber evidence="2">2.7.11.1</ecNumber>
    </recommendedName>
</protein>
<dbReference type="SUPFAM" id="SSF51110">
    <property type="entry name" value="alpha-D-mannose-specific plant lectins"/>
    <property type="match status" value="1"/>
</dbReference>
<keyword evidence="7 19" id="KW-0812">Transmembrane</keyword>
<feature type="transmembrane region" description="Helical" evidence="19">
    <location>
        <begin position="462"/>
        <end position="488"/>
    </location>
</feature>
<dbReference type="InterPro" id="IPR000719">
    <property type="entry name" value="Prot_kinase_dom"/>
</dbReference>
<dbReference type="Pfam" id="PF00024">
    <property type="entry name" value="PAN_1"/>
    <property type="match status" value="1"/>
</dbReference>
<dbReference type="Gene3D" id="1.10.510.10">
    <property type="entry name" value="Transferase(Phosphotransferase) domain 1"/>
    <property type="match status" value="1"/>
</dbReference>
<evidence type="ECO:0000256" key="15">
    <source>
        <dbReference type="ARBA" id="ARBA00023170"/>
    </source>
</evidence>
<comment type="catalytic activity">
    <reaction evidence="18">
        <text>L-seryl-[protein] + ATP = O-phospho-L-seryl-[protein] + ADP + H(+)</text>
        <dbReference type="Rhea" id="RHEA:17989"/>
        <dbReference type="Rhea" id="RHEA-COMP:9863"/>
        <dbReference type="Rhea" id="RHEA-COMP:11604"/>
        <dbReference type="ChEBI" id="CHEBI:15378"/>
        <dbReference type="ChEBI" id="CHEBI:29999"/>
        <dbReference type="ChEBI" id="CHEBI:30616"/>
        <dbReference type="ChEBI" id="CHEBI:83421"/>
        <dbReference type="ChEBI" id="CHEBI:456216"/>
        <dbReference type="EC" id="2.7.11.1"/>
    </reaction>
</comment>
<dbReference type="SUPFAM" id="SSF57414">
    <property type="entry name" value="Hairpin loop containing domain-like"/>
    <property type="match status" value="1"/>
</dbReference>
<evidence type="ECO:0000256" key="2">
    <source>
        <dbReference type="ARBA" id="ARBA00012513"/>
    </source>
</evidence>
<accession>A0A9D4Z7B8</accession>
<keyword evidence="12 19" id="KW-1133">Transmembrane helix</keyword>
<dbReference type="GO" id="GO:0005524">
    <property type="term" value="F:ATP binding"/>
    <property type="evidence" value="ECO:0007669"/>
    <property type="project" value="UniProtKB-KW"/>
</dbReference>
<dbReference type="InterPro" id="IPR001245">
    <property type="entry name" value="Ser-Thr/Tyr_kinase_cat_dom"/>
</dbReference>
<keyword evidence="8" id="KW-0732">Signal</keyword>
<keyword evidence="16" id="KW-0325">Glycoprotein</keyword>
<evidence type="ECO:0000313" key="24">
    <source>
        <dbReference type="Proteomes" id="UP000886520"/>
    </source>
</evidence>
<dbReference type="EC" id="2.7.11.1" evidence="2"/>
<evidence type="ECO:0000256" key="17">
    <source>
        <dbReference type="ARBA" id="ARBA00047899"/>
    </source>
</evidence>
<dbReference type="InterPro" id="IPR003609">
    <property type="entry name" value="Pan_app"/>
</dbReference>
<dbReference type="PROSITE" id="PS50011">
    <property type="entry name" value="PROTEIN_KINASE_DOM"/>
    <property type="match status" value="1"/>
</dbReference>
<keyword evidence="9" id="KW-0547">Nucleotide-binding</keyword>
<keyword evidence="3" id="KW-1003">Cell membrane</keyword>
<dbReference type="PANTHER" id="PTHR47976:SF115">
    <property type="entry name" value="RECEPTOR-LIKE SERINE_THREONINE-PROTEIN KINASE"/>
    <property type="match status" value="1"/>
</dbReference>
<evidence type="ECO:0000256" key="11">
    <source>
        <dbReference type="ARBA" id="ARBA00022840"/>
    </source>
</evidence>
<comment type="catalytic activity">
    <reaction evidence="17">
        <text>L-threonyl-[protein] + ATP = O-phospho-L-threonyl-[protein] + ADP + H(+)</text>
        <dbReference type="Rhea" id="RHEA:46608"/>
        <dbReference type="Rhea" id="RHEA-COMP:11060"/>
        <dbReference type="Rhea" id="RHEA-COMP:11605"/>
        <dbReference type="ChEBI" id="CHEBI:15378"/>
        <dbReference type="ChEBI" id="CHEBI:30013"/>
        <dbReference type="ChEBI" id="CHEBI:30616"/>
        <dbReference type="ChEBI" id="CHEBI:61977"/>
        <dbReference type="ChEBI" id="CHEBI:456216"/>
        <dbReference type="EC" id="2.7.11.1"/>
    </reaction>
</comment>
<keyword evidence="4" id="KW-0723">Serine/threonine-protein kinase</keyword>
<dbReference type="PROSITE" id="PS50948">
    <property type="entry name" value="PAN"/>
    <property type="match status" value="1"/>
</dbReference>
<feature type="transmembrane region" description="Helical" evidence="19">
    <location>
        <begin position="427"/>
        <end position="450"/>
    </location>
</feature>
<keyword evidence="13 19" id="KW-0472">Membrane</keyword>
<dbReference type="InterPro" id="IPR036426">
    <property type="entry name" value="Bulb-type_lectin_dom_sf"/>
</dbReference>
<evidence type="ECO:0000256" key="13">
    <source>
        <dbReference type="ARBA" id="ARBA00023136"/>
    </source>
</evidence>
<evidence type="ECO:0000256" key="7">
    <source>
        <dbReference type="ARBA" id="ARBA00022692"/>
    </source>
</evidence>
<evidence type="ECO:0000256" key="19">
    <source>
        <dbReference type="SAM" id="Phobius"/>
    </source>
</evidence>
<dbReference type="EMBL" id="JABFUD020000021">
    <property type="protein sequence ID" value="KAI5063670.1"/>
    <property type="molecule type" value="Genomic_DNA"/>
</dbReference>
<evidence type="ECO:0000256" key="16">
    <source>
        <dbReference type="ARBA" id="ARBA00023180"/>
    </source>
</evidence>
<evidence type="ECO:0000256" key="14">
    <source>
        <dbReference type="ARBA" id="ARBA00023157"/>
    </source>
</evidence>
<dbReference type="FunFam" id="1.10.510.10:FF:000468">
    <property type="entry name" value="PTI1-like tyrosine-protein kinase 3"/>
    <property type="match status" value="1"/>
</dbReference>
<evidence type="ECO:0000256" key="8">
    <source>
        <dbReference type="ARBA" id="ARBA00022729"/>
    </source>
</evidence>
<dbReference type="InterPro" id="IPR008271">
    <property type="entry name" value="Ser/Thr_kinase_AS"/>
</dbReference>
<keyword evidence="10" id="KW-0418">Kinase</keyword>
<dbReference type="FunFam" id="3.30.200.20:FF:000178">
    <property type="entry name" value="serine/threonine-protein kinase PBS1-like"/>
    <property type="match status" value="1"/>
</dbReference>
<evidence type="ECO:0000313" key="23">
    <source>
        <dbReference type="EMBL" id="KAI5063670.1"/>
    </source>
</evidence>
<feature type="domain" description="Apple" evidence="22">
    <location>
        <begin position="373"/>
        <end position="453"/>
    </location>
</feature>
<dbReference type="SUPFAM" id="SSF56112">
    <property type="entry name" value="Protein kinase-like (PK-like)"/>
    <property type="match status" value="1"/>
</dbReference>
<dbReference type="PROSITE" id="PS00108">
    <property type="entry name" value="PROTEIN_KINASE_ST"/>
    <property type="match status" value="1"/>
</dbReference>
<evidence type="ECO:0000256" key="12">
    <source>
        <dbReference type="ARBA" id="ARBA00022989"/>
    </source>
</evidence>
<evidence type="ECO:0000256" key="6">
    <source>
        <dbReference type="ARBA" id="ARBA00022679"/>
    </source>
</evidence>
<keyword evidence="15" id="KW-0675">Receptor</keyword>
<dbReference type="SMART" id="SM00220">
    <property type="entry name" value="S_TKc"/>
    <property type="match status" value="1"/>
</dbReference>
<dbReference type="Gene3D" id="2.90.10.10">
    <property type="entry name" value="Bulb-type lectin domain"/>
    <property type="match status" value="1"/>
</dbReference>
<dbReference type="PROSITE" id="PS50927">
    <property type="entry name" value="BULB_LECTIN"/>
    <property type="match status" value="1"/>
</dbReference>
<name>A0A9D4Z7B8_ADICA</name>
<keyword evidence="11" id="KW-0067">ATP-binding</keyword>